<evidence type="ECO:0000256" key="6">
    <source>
        <dbReference type="ARBA" id="ARBA00022840"/>
    </source>
</evidence>
<dbReference type="Gene3D" id="3.40.50.300">
    <property type="entry name" value="P-loop containing nucleotide triphosphate hydrolases"/>
    <property type="match status" value="2"/>
</dbReference>
<dbReference type="NCBIfam" id="NF008121">
    <property type="entry name" value="PRK10869.1"/>
    <property type="match status" value="1"/>
</dbReference>
<sequence>MLRALHIRDFVIVDQADIAFDAGFTVFSGETGAGKSILIDALALALGGRGDATLIRRDAPRADVSAVFDAPEAAADWLAEQALDGPELILRRVIDAQGRSKAWVNGVPATLGQLRDLGALLVDIHGQHAHQSLLQAASQLDLLDTHAGHAEQVRALRQAWADWRQAQATLDAARSDAAGQAARLEQLAADVAWLDELAPEPGEWPDLCARQSRLAHAQALLAGAGQAVEALDGESGSAAQALHAAIQSLQALVRHDPSLGAHCQTLESARILCAETVSGLNAYADRLEPDPDALARADARMGRLFEAARRFHIEPEVLAEHHETLRARLRQAEAGQDLGALEQACGQAESHYMALAGALGATRRATATQLASQVTAAMQTLSMDGGVFDIALTDCKPSAHGLETVEFLVAGHAGVPPRPLSRVASGGELARISLALSVIASQAARVPTLIFDEVDAGIGGAVAEVVGRLLRELGARHQVLCVTHLPQVAACATRHFQVSKSTRAGRTLSTIHPLDAESRTEEIARMLGGLKMTTATRTHAREMLDALGHGAVRRGPFQTE</sequence>
<keyword evidence="12" id="KW-1185">Reference proteome</keyword>
<comment type="caution">
    <text evidence="11">The sequence shown here is derived from an EMBL/GenBank/DDBJ whole genome shotgun (WGS) entry which is preliminary data.</text>
</comment>
<evidence type="ECO:0000256" key="9">
    <source>
        <dbReference type="PIRNR" id="PIRNR003128"/>
    </source>
</evidence>
<name>A0ABT4M1H8_9BURK</name>
<evidence type="ECO:0000256" key="3">
    <source>
        <dbReference type="ARBA" id="ARBA00021315"/>
    </source>
</evidence>
<evidence type="ECO:0000256" key="5">
    <source>
        <dbReference type="ARBA" id="ARBA00022763"/>
    </source>
</evidence>
<dbReference type="Proteomes" id="UP001068379">
    <property type="component" value="Unassembled WGS sequence"/>
</dbReference>
<protein>
    <recommendedName>
        <fullName evidence="3 9">DNA repair protein RecN</fullName>
    </recommendedName>
    <alternativeName>
        <fullName evidence="8 9">Recombination protein N</fullName>
    </alternativeName>
</protein>
<evidence type="ECO:0000256" key="8">
    <source>
        <dbReference type="ARBA" id="ARBA00033408"/>
    </source>
</evidence>
<dbReference type="EMBL" id="JAPWHE010000002">
    <property type="protein sequence ID" value="MCZ4329167.1"/>
    <property type="molecule type" value="Genomic_DNA"/>
</dbReference>
<reference evidence="11" key="1">
    <citation type="submission" date="2022-12" db="EMBL/GenBank/DDBJ databases">
        <title>Bacterial isolates from different developmental stages of Nematostella vectensis.</title>
        <authorList>
            <person name="Fraune S."/>
        </authorList>
    </citation>
    <scope>NUCLEOTIDE SEQUENCE</scope>
    <source>
        <strain evidence="11">G21619-S1</strain>
    </source>
</reference>
<dbReference type="PANTHER" id="PTHR11059">
    <property type="entry name" value="DNA REPAIR PROTEIN RECN"/>
    <property type="match status" value="1"/>
</dbReference>
<evidence type="ECO:0000256" key="2">
    <source>
        <dbReference type="ARBA" id="ARBA00009441"/>
    </source>
</evidence>
<dbReference type="InterPro" id="IPR003395">
    <property type="entry name" value="RecF/RecN/SMC_N"/>
</dbReference>
<feature type="domain" description="RecF/RecN/SMC N-terminal" evidence="10">
    <location>
        <begin position="2"/>
        <end position="501"/>
    </location>
</feature>
<dbReference type="NCBIfam" id="TIGR00634">
    <property type="entry name" value="recN"/>
    <property type="match status" value="1"/>
</dbReference>
<evidence type="ECO:0000313" key="11">
    <source>
        <dbReference type="EMBL" id="MCZ4329167.1"/>
    </source>
</evidence>
<accession>A0ABT4M1H8</accession>
<dbReference type="Pfam" id="PF02463">
    <property type="entry name" value="SMC_N"/>
    <property type="match status" value="1"/>
</dbReference>
<comment type="function">
    <text evidence="1 9">May be involved in recombinational repair of damaged DNA.</text>
</comment>
<dbReference type="PIRSF" id="PIRSF003128">
    <property type="entry name" value="RecN"/>
    <property type="match status" value="1"/>
</dbReference>
<dbReference type="InterPro" id="IPR004604">
    <property type="entry name" value="DNA_recomb/repair_RecN"/>
</dbReference>
<organism evidence="11 12">
    <name type="scientific">Castellaniella denitrificans</name>
    <dbReference type="NCBI Taxonomy" id="56119"/>
    <lineage>
        <taxon>Bacteria</taxon>
        <taxon>Pseudomonadati</taxon>
        <taxon>Pseudomonadota</taxon>
        <taxon>Betaproteobacteria</taxon>
        <taxon>Burkholderiales</taxon>
        <taxon>Alcaligenaceae</taxon>
        <taxon>Castellaniella</taxon>
    </lineage>
</organism>
<keyword evidence="4" id="KW-0547">Nucleotide-binding</keyword>
<dbReference type="RefSeq" id="WP_269357025.1">
    <property type="nucleotide sequence ID" value="NZ_JAPWHE010000002.1"/>
</dbReference>
<dbReference type="InterPro" id="IPR027417">
    <property type="entry name" value="P-loop_NTPase"/>
</dbReference>
<comment type="similarity">
    <text evidence="2 9">Belongs to the RecN family.</text>
</comment>
<keyword evidence="7 9" id="KW-0234">DNA repair</keyword>
<evidence type="ECO:0000256" key="1">
    <source>
        <dbReference type="ARBA" id="ARBA00003618"/>
    </source>
</evidence>
<dbReference type="SUPFAM" id="SSF52540">
    <property type="entry name" value="P-loop containing nucleoside triphosphate hydrolases"/>
    <property type="match status" value="1"/>
</dbReference>
<gene>
    <name evidence="11" type="primary">recN</name>
    <name evidence="11" type="ORF">O4H32_04235</name>
</gene>
<dbReference type="PANTHER" id="PTHR11059:SF0">
    <property type="entry name" value="DNA REPAIR PROTEIN RECN"/>
    <property type="match status" value="1"/>
</dbReference>
<evidence type="ECO:0000313" key="12">
    <source>
        <dbReference type="Proteomes" id="UP001068379"/>
    </source>
</evidence>
<dbReference type="CDD" id="cd03241">
    <property type="entry name" value="ABC_RecN"/>
    <property type="match status" value="2"/>
</dbReference>
<evidence type="ECO:0000259" key="10">
    <source>
        <dbReference type="Pfam" id="PF02463"/>
    </source>
</evidence>
<evidence type="ECO:0000256" key="7">
    <source>
        <dbReference type="ARBA" id="ARBA00023204"/>
    </source>
</evidence>
<proteinExistence type="inferred from homology"/>
<evidence type="ECO:0000256" key="4">
    <source>
        <dbReference type="ARBA" id="ARBA00022741"/>
    </source>
</evidence>
<keyword evidence="6" id="KW-0067">ATP-binding</keyword>
<keyword evidence="5 9" id="KW-0227">DNA damage</keyword>